<proteinExistence type="predicted"/>
<comment type="caution">
    <text evidence="2">The sequence shown here is derived from an EMBL/GenBank/DDBJ whole genome shotgun (WGS) entry which is preliminary data.</text>
</comment>
<evidence type="ECO:0000313" key="2">
    <source>
        <dbReference type="EMBL" id="MCR4448742.1"/>
    </source>
</evidence>
<name>A0AAW5MDA7_AERVE</name>
<reference evidence="2" key="1">
    <citation type="submission" date="2022-08" db="EMBL/GenBank/DDBJ databases">
        <title>A global survey of hypervirulent Aeromonas hydrophila identified this emerging pathogen in farmed fish in the lower Mekong River basin.</title>
        <authorList>
            <person name="Xu T."/>
            <person name="Rasmussen-Ivey C.R."/>
            <person name="Moen F.S."/>
            <person name="Fernandez Bravo A."/>
            <person name="Lamy B."/>
            <person name="Beaz-Hidalgo R."/>
            <person name="Khan C.D."/>
            <person name="Castro Escarpulli G."/>
            <person name="Yasin I.S.M."/>
            <person name="Figueras M.J."/>
            <person name="Azzam Sayuti M."/>
            <person name="Karim M.M."/>
            <person name="Alam K.M."/>
            <person name="Le T.T.T."/>
            <person name="Thao N.H.P."/>
            <person name="Addo S."/>
            <person name="Duodu S."/>
            <person name="Ali S."/>
            <person name="Mey S."/>
            <person name="Somony T."/>
            <person name="Liles M.R."/>
        </authorList>
    </citation>
    <scope>NUCLEOTIDE SEQUENCE</scope>
    <source>
        <strain evidence="2">0.14</strain>
    </source>
</reference>
<evidence type="ECO:0000313" key="3">
    <source>
        <dbReference type="Proteomes" id="UP001204061"/>
    </source>
</evidence>
<dbReference type="Pfam" id="PF00571">
    <property type="entry name" value="CBS"/>
    <property type="match status" value="1"/>
</dbReference>
<dbReference type="RefSeq" id="WP_257725347.1">
    <property type="nucleotide sequence ID" value="NZ_JANLFC010000028.1"/>
</dbReference>
<organism evidence="2 3">
    <name type="scientific">Aeromonas veronii</name>
    <dbReference type="NCBI Taxonomy" id="654"/>
    <lineage>
        <taxon>Bacteria</taxon>
        <taxon>Pseudomonadati</taxon>
        <taxon>Pseudomonadota</taxon>
        <taxon>Gammaproteobacteria</taxon>
        <taxon>Aeromonadales</taxon>
        <taxon>Aeromonadaceae</taxon>
        <taxon>Aeromonas</taxon>
    </lineage>
</organism>
<dbReference type="InterPro" id="IPR046342">
    <property type="entry name" value="CBS_dom_sf"/>
</dbReference>
<gene>
    <name evidence="2" type="ORF">NS965_10175</name>
</gene>
<accession>A0AAW5MDA7</accession>
<dbReference type="Gene3D" id="3.10.580.10">
    <property type="entry name" value="CBS-domain"/>
    <property type="match status" value="1"/>
</dbReference>
<feature type="domain" description="CBS" evidence="1">
    <location>
        <begin position="100"/>
        <end position="136"/>
    </location>
</feature>
<sequence>MGYQLWMSPETGYRRQGTRFESLHRIFLENAKLLSLLEPVLCCKNTDSASDTKYALELRDFDVTCVVNDEGVIIGQIERKNLKQGMVAEYITNIEGEQKIDENTSLVHLLNILETSEFKYVTRDNQIIGIVTRSDLNKPIPRTYLFGVVSLVELHINFWINHYHPNNMWLHILNKNRRSKVQETIALRRGSSDYLAMVECAQLCDKKEILRKTPEFLARFGFSKTNFKDFLEKLEIVRNEIAHSQSSIIERLSWSNISHTITKAEEFVGDSDNVIETEGIEKAKGFESNILVPIQIL</sequence>
<dbReference type="Proteomes" id="UP001204061">
    <property type="component" value="Unassembled WGS sequence"/>
</dbReference>
<dbReference type="InterPro" id="IPR000644">
    <property type="entry name" value="CBS_dom"/>
</dbReference>
<protein>
    <submittedName>
        <fullName evidence="2">CBS domain-containing protein</fullName>
    </submittedName>
</protein>
<dbReference type="AlphaFoldDB" id="A0AAW5MDA7"/>
<dbReference type="SUPFAM" id="SSF54631">
    <property type="entry name" value="CBS-domain pair"/>
    <property type="match status" value="1"/>
</dbReference>
<evidence type="ECO:0000259" key="1">
    <source>
        <dbReference type="Pfam" id="PF00571"/>
    </source>
</evidence>
<dbReference type="EMBL" id="JANLFC010000028">
    <property type="protein sequence ID" value="MCR4448742.1"/>
    <property type="molecule type" value="Genomic_DNA"/>
</dbReference>